<dbReference type="PANTHER" id="PTHR38731">
    <property type="entry name" value="LIPL45-RELATED LIPOPROTEIN-RELATED"/>
    <property type="match status" value="1"/>
</dbReference>
<feature type="compositionally biased region" description="Low complexity" evidence="1">
    <location>
        <begin position="279"/>
        <end position="292"/>
    </location>
</feature>
<evidence type="ECO:0000259" key="3">
    <source>
        <dbReference type="Pfam" id="PF04773"/>
    </source>
</evidence>
<accession>A0A0B1ZQ69</accession>
<feature type="compositionally biased region" description="Gly residues" evidence="1">
    <location>
        <begin position="258"/>
        <end position="268"/>
    </location>
</feature>
<evidence type="ECO:0000313" key="4">
    <source>
        <dbReference type="EMBL" id="KHK91398.1"/>
    </source>
</evidence>
<feature type="domain" description="FecR protein" evidence="3">
    <location>
        <begin position="63"/>
        <end position="147"/>
    </location>
</feature>
<keyword evidence="2" id="KW-0732">Signal</keyword>
<name>A0A0B1ZQ69_9SPHN</name>
<feature type="signal peptide" evidence="2">
    <location>
        <begin position="1"/>
        <end position="25"/>
    </location>
</feature>
<sequence>MPNKAKAAAAVVTAACILATVPVDGQEVVGINTAVRNDVKVKRDAQSDYRPAVVKEKVALGNRVRTGKSSALQVTLLDRSNLTVGPNANFTVDRFVYDPAKNASSVGASVVKGTFRFMSGKAQKVGSHSVKTPAATIGIRGTMLEGAVGEDAMIMAQQQRLSLPGNTDPSTATMVVLRGPGPNAQMGEHPGMIDVNAGGKTVTLNSPGQALFIPYPGAQPIGPFQLNVPTYSSFDVVLRTAPGSFAGTMAALQAGATGGVASGEGAGQSGSSRVGSAQGSSRGGTIASSSVSSGFSTTALVGLGTALGTAGIIAATSSSNQNAGSGGV</sequence>
<feature type="region of interest" description="Disordered" evidence="1">
    <location>
        <begin position="258"/>
        <end position="292"/>
    </location>
</feature>
<evidence type="ECO:0000256" key="2">
    <source>
        <dbReference type="SAM" id="SignalP"/>
    </source>
</evidence>
<dbReference type="InterPro" id="IPR006860">
    <property type="entry name" value="FecR"/>
</dbReference>
<evidence type="ECO:0000256" key="1">
    <source>
        <dbReference type="SAM" id="MobiDB-lite"/>
    </source>
</evidence>
<gene>
    <name evidence="4" type="ORF">LK12_11135</name>
</gene>
<comment type="caution">
    <text evidence="4">The sequence shown here is derived from an EMBL/GenBank/DDBJ whole genome shotgun (WGS) entry which is preliminary data.</text>
</comment>
<dbReference type="Proteomes" id="UP000031057">
    <property type="component" value="Unassembled WGS sequence"/>
</dbReference>
<dbReference type="STRING" id="1348853.LK12_11135"/>
<keyword evidence="5" id="KW-1185">Reference proteome</keyword>
<protein>
    <recommendedName>
        <fullName evidence="3">FecR protein domain-containing protein</fullName>
    </recommendedName>
</protein>
<dbReference type="Pfam" id="PF04773">
    <property type="entry name" value="FecR"/>
    <property type="match status" value="1"/>
</dbReference>
<dbReference type="PANTHER" id="PTHR38731:SF1">
    <property type="entry name" value="FECR PROTEIN DOMAIN-CONTAINING PROTEIN"/>
    <property type="match status" value="1"/>
</dbReference>
<dbReference type="AlphaFoldDB" id="A0A0B1ZQ69"/>
<feature type="chain" id="PRO_5002069098" description="FecR protein domain-containing protein" evidence="2">
    <location>
        <begin position="26"/>
        <end position="328"/>
    </location>
</feature>
<organism evidence="4 5">
    <name type="scientific">Novosphingobium malaysiense</name>
    <dbReference type="NCBI Taxonomy" id="1348853"/>
    <lineage>
        <taxon>Bacteria</taxon>
        <taxon>Pseudomonadati</taxon>
        <taxon>Pseudomonadota</taxon>
        <taxon>Alphaproteobacteria</taxon>
        <taxon>Sphingomonadales</taxon>
        <taxon>Sphingomonadaceae</taxon>
        <taxon>Novosphingobium</taxon>
    </lineage>
</organism>
<evidence type="ECO:0000313" key="5">
    <source>
        <dbReference type="Proteomes" id="UP000031057"/>
    </source>
</evidence>
<dbReference type="RefSeq" id="WP_039283486.1">
    <property type="nucleotide sequence ID" value="NZ_JTDI01000003.1"/>
</dbReference>
<dbReference type="EMBL" id="JTDI01000003">
    <property type="protein sequence ID" value="KHK91398.1"/>
    <property type="molecule type" value="Genomic_DNA"/>
</dbReference>
<reference evidence="4 5" key="1">
    <citation type="submission" date="2014-10" db="EMBL/GenBank/DDBJ databases">
        <title>Genome sequence of Novosphingobium malaysiense MUSC 273(T).</title>
        <authorList>
            <person name="Lee L.-H."/>
        </authorList>
    </citation>
    <scope>NUCLEOTIDE SEQUENCE [LARGE SCALE GENOMIC DNA]</scope>
    <source>
        <strain evidence="4 5">MUSC 273</strain>
    </source>
</reference>
<proteinExistence type="predicted"/>